<organism evidence="2 3">
    <name type="scientific">Ancylostoma ceylanicum</name>
    <dbReference type="NCBI Taxonomy" id="53326"/>
    <lineage>
        <taxon>Eukaryota</taxon>
        <taxon>Metazoa</taxon>
        <taxon>Ecdysozoa</taxon>
        <taxon>Nematoda</taxon>
        <taxon>Chromadorea</taxon>
        <taxon>Rhabditida</taxon>
        <taxon>Rhabditina</taxon>
        <taxon>Rhabditomorpha</taxon>
        <taxon>Strongyloidea</taxon>
        <taxon>Ancylostomatidae</taxon>
        <taxon>Ancylostomatinae</taxon>
        <taxon>Ancylostoma</taxon>
    </lineage>
</organism>
<proteinExistence type="predicted"/>
<keyword evidence="1" id="KW-0812">Transmembrane</keyword>
<keyword evidence="1" id="KW-0472">Membrane</keyword>
<accession>A0A016VA84</accession>
<keyword evidence="3" id="KW-1185">Reference proteome</keyword>
<protein>
    <submittedName>
        <fullName evidence="2">Uncharacterized protein</fullName>
    </submittedName>
</protein>
<sequence>MAVTHPRPRKECGATTPLTMGPSLQWRIWVFSVFVHYICCYLIRKLTNCQKHPIVFCPGGDSCSSDAVAPRALRGSRGVTAIDAHCTLLVNLYSTNLIRLFADET</sequence>
<evidence type="ECO:0000313" key="2">
    <source>
        <dbReference type="EMBL" id="EYC24539.1"/>
    </source>
</evidence>
<feature type="transmembrane region" description="Helical" evidence="1">
    <location>
        <begin position="26"/>
        <end position="43"/>
    </location>
</feature>
<name>A0A016VA84_9BILA</name>
<evidence type="ECO:0000313" key="3">
    <source>
        <dbReference type="Proteomes" id="UP000024635"/>
    </source>
</evidence>
<dbReference type="Proteomes" id="UP000024635">
    <property type="component" value="Unassembled WGS sequence"/>
</dbReference>
<comment type="caution">
    <text evidence="2">The sequence shown here is derived from an EMBL/GenBank/DDBJ whole genome shotgun (WGS) entry which is preliminary data.</text>
</comment>
<reference evidence="3" key="1">
    <citation type="journal article" date="2015" name="Nat. Genet.">
        <title>The genome and transcriptome of the zoonotic hookworm Ancylostoma ceylanicum identify infection-specific gene families.</title>
        <authorList>
            <person name="Schwarz E.M."/>
            <person name="Hu Y."/>
            <person name="Antoshechkin I."/>
            <person name="Miller M.M."/>
            <person name="Sternberg P.W."/>
            <person name="Aroian R.V."/>
        </authorList>
    </citation>
    <scope>NUCLEOTIDE SEQUENCE</scope>
    <source>
        <strain evidence="3">HY135</strain>
    </source>
</reference>
<gene>
    <name evidence="2" type="primary">Acey_s0013.g1956</name>
    <name evidence="2" type="ORF">Y032_0013g1956</name>
</gene>
<keyword evidence="1" id="KW-1133">Transmembrane helix</keyword>
<evidence type="ECO:0000256" key="1">
    <source>
        <dbReference type="SAM" id="Phobius"/>
    </source>
</evidence>
<dbReference type="EMBL" id="JARK01001349">
    <property type="protein sequence ID" value="EYC24539.1"/>
    <property type="molecule type" value="Genomic_DNA"/>
</dbReference>
<dbReference type="AlphaFoldDB" id="A0A016VA84"/>